<dbReference type="InterPro" id="IPR008042">
    <property type="entry name" value="Retrotrans_Pao"/>
</dbReference>
<accession>A0AAN9Z1I4</accession>
<reference evidence="2 3" key="1">
    <citation type="submission" date="2024-03" db="EMBL/GenBank/DDBJ databases">
        <title>The genome assembly and annotation of the cricket Gryllus longicercus Weissman &amp; Gray.</title>
        <authorList>
            <person name="Szrajer S."/>
            <person name="Gray D."/>
            <person name="Ylla G."/>
        </authorList>
    </citation>
    <scope>NUCLEOTIDE SEQUENCE [LARGE SCALE GENOMIC DNA]</scope>
    <source>
        <strain evidence="2">DAG 2021-001</strain>
        <tissue evidence="2">Whole body minus gut</tissue>
    </source>
</reference>
<evidence type="ECO:0000313" key="3">
    <source>
        <dbReference type="Proteomes" id="UP001378592"/>
    </source>
</evidence>
<dbReference type="Proteomes" id="UP001378592">
    <property type="component" value="Unassembled WGS sequence"/>
</dbReference>
<dbReference type="EMBL" id="JAZDUA010000431">
    <property type="protein sequence ID" value="KAK7792698.1"/>
    <property type="molecule type" value="Genomic_DNA"/>
</dbReference>
<dbReference type="AlphaFoldDB" id="A0AAN9Z1I4"/>
<feature type="compositionally biased region" description="Polar residues" evidence="1">
    <location>
        <begin position="106"/>
        <end position="125"/>
    </location>
</feature>
<sequence length="591" mass="64877">MASQTLPKNVINVMAKLKRYCTLTSNFLAENEKLTSLTCRQLICTKETLIKAFNKFDNLIDNLIDDIDLTDEITSQINDLFNVYYDVLAAADVAVSNYKSAPADNVSVSNRTISPKHTSRNSNSHVNDKPHTARAGNVNNTGRNTLPIGPKCNSEHLSNDCPSFLESSPKARNDLTLKQSASSRCLHPEAHGHSCLTKCTICSENHHKPLHSGDEPPTNQQAASAVVTNSTTKTRIVLNASAKTTPGIALNDALLNGSKIQNDLSDLLLNFKFNKISISAVLKTFRQINVDPPDWNLQRVLWRNSPEPMQGFALPTVTYGLKPATFLAVRTLHQQTTDECTGLLIGSHVPMSNFCDDDFLYSSPNLHAAKQFTSELIGPLLKGGFILREWVSNDKSVLSDLSDHLLAKSGHKIFESKTHGAASYVRSPNEHGIYTVNTFGTVGVDYMLSVICSLIDPLRLSAPCIITCKLSFQGFWDYPLDWDQPRPPDIALKWQVVFTSLIDKPTFNVPRCILPSAHSLIEFHGSSDSSLIPYGAASYVRSPGEHGTYTVTLPSAKSKVLPSNVKCKGNTFCVLITSGIVGVDYQMSIQI</sequence>
<keyword evidence="3" id="KW-1185">Reference proteome</keyword>
<comment type="caution">
    <text evidence="2">The sequence shown here is derived from an EMBL/GenBank/DDBJ whole genome shotgun (WGS) entry which is preliminary data.</text>
</comment>
<evidence type="ECO:0000313" key="2">
    <source>
        <dbReference type="EMBL" id="KAK7792698.1"/>
    </source>
</evidence>
<organism evidence="2 3">
    <name type="scientific">Gryllus longicercus</name>
    <dbReference type="NCBI Taxonomy" id="2509291"/>
    <lineage>
        <taxon>Eukaryota</taxon>
        <taxon>Metazoa</taxon>
        <taxon>Ecdysozoa</taxon>
        <taxon>Arthropoda</taxon>
        <taxon>Hexapoda</taxon>
        <taxon>Insecta</taxon>
        <taxon>Pterygota</taxon>
        <taxon>Neoptera</taxon>
        <taxon>Polyneoptera</taxon>
        <taxon>Orthoptera</taxon>
        <taxon>Ensifera</taxon>
        <taxon>Gryllidea</taxon>
        <taxon>Grylloidea</taxon>
        <taxon>Gryllidae</taxon>
        <taxon>Gryllinae</taxon>
        <taxon>Gryllus</taxon>
    </lineage>
</organism>
<feature type="region of interest" description="Disordered" evidence="1">
    <location>
        <begin position="105"/>
        <end position="151"/>
    </location>
</feature>
<name>A0AAN9Z1I4_9ORTH</name>
<gene>
    <name evidence="2" type="ORF">R5R35_007514</name>
</gene>
<proteinExistence type="predicted"/>
<evidence type="ECO:0000256" key="1">
    <source>
        <dbReference type="SAM" id="MobiDB-lite"/>
    </source>
</evidence>
<dbReference type="PANTHER" id="PTHR47331">
    <property type="entry name" value="PHD-TYPE DOMAIN-CONTAINING PROTEIN"/>
    <property type="match status" value="1"/>
</dbReference>
<dbReference type="Pfam" id="PF05380">
    <property type="entry name" value="Peptidase_A17"/>
    <property type="match status" value="1"/>
</dbReference>
<protein>
    <submittedName>
        <fullName evidence="2">Uncharacterized protein</fullName>
    </submittedName>
</protein>